<dbReference type="SUPFAM" id="SSF53649">
    <property type="entry name" value="Alkaline phosphatase-like"/>
    <property type="match status" value="1"/>
</dbReference>
<keyword evidence="4" id="KW-1185">Reference proteome</keyword>
<dbReference type="Gene3D" id="3.40.720.10">
    <property type="entry name" value="Alkaline Phosphatase, subunit A"/>
    <property type="match status" value="2"/>
</dbReference>
<reference evidence="3 4" key="1">
    <citation type="journal article" date="2018" name="Arch. Microbiol.">
        <title>New insights into the metabolic potential of the phototrophic purple bacterium Rhodopila globiformis DSM 161(T) from its draft genome sequence and evidence for a vanadium-dependent nitrogenase.</title>
        <authorList>
            <person name="Imhoff J.F."/>
            <person name="Rahn T."/>
            <person name="Kunzel S."/>
            <person name="Neulinger S.C."/>
        </authorList>
    </citation>
    <scope>NUCLEOTIDE SEQUENCE [LARGE SCALE GENOMIC DNA]</scope>
    <source>
        <strain evidence="3 4">DSM 161</strain>
    </source>
</reference>
<dbReference type="CDD" id="cd16013">
    <property type="entry name" value="AcpA"/>
    <property type="match status" value="1"/>
</dbReference>
<gene>
    <name evidence="3" type="ORF">CCS01_17560</name>
</gene>
<dbReference type="InterPro" id="IPR007312">
    <property type="entry name" value="Phosphoesterase"/>
</dbReference>
<evidence type="ECO:0008006" key="5">
    <source>
        <dbReference type="Google" id="ProtNLM"/>
    </source>
</evidence>
<dbReference type="GO" id="GO:0003993">
    <property type="term" value="F:acid phosphatase activity"/>
    <property type="evidence" value="ECO:0007669"/>
    <property type="project" value="InterPro"/>
</dbReference>
<feature type="chain" id="PRO_5015403984" description="Acid phosphatase" evidence="2">
    <location>
        <begin position="25"/>
        <end position="542"/>
    </location>
</feature>
<protein>
    <recommendedName>
        <fullName evidence="5">Acid phosphatase</fullName>
    </recommendedName>
</protein>
<evidence type="ECO:0000313" key="3">
    <source>
        <dbReference type="EMBL" id="PPQ31334.1"/>
    </source>
</evidence>
<dbReference type="EMBL" id="NHRY01000192">
    <property type="protein sequence ID" value="PPQ31334.1"/>
    <property type="molecule type" value="Genomic_DNA"/>
</dbReference>
<dbReference type="OrthoDB" id="9770871at2"/>
<evidence type="ECO:0000313" key="4">
    <source>
        <dbReference type="Proteomes" id="UP000239724"/>
    </source>
</evidence>
<accession>A0A2S6N9Q0</accession>
<dbReference type="Proteomes" id="UP000239724">
    <property type="component" value="Unassembled WGS sequence"/>
</dbReference>
<dbReference type="Pfam" id="PF04185">
    <property type="entry name" value="Phosphoesterase"/>
    <property type="match status" value="1"/>
</dbReference>
<name>A0A2S6N9Q0_RHOGL</name>
<dbReference type="PANTHER" id="PTHR31956:SF1">
    <property type="entry name" value="NON-SPECIFIC PHOSPHOLIPASE C1"/>
    <property type="match status" value="1"/>
</dbReference>
<sequence>MHRMKRFAAALAALSAALQAPALAAPPRYDDIRTLVVIYAENRSFDNLYGTFPGADGLADAPATATTQLDRDGKPLPGLPAIWGGLGYRVPQGAPEAPVALTEGQTRRFLGGFNHPYDIASLYKAAGAADVDPLRYANRDLHHRFYEHQMEINGGANNMFAAWSNAGGLTMGYFTPAAAQAMPLWHWAHDYVLADHFFQGAFGGSFLNHFYLACACAPYYGHDGVNPYGGVNPSVSAVEPDGVTLVTAWRSPASALDGPPVFKRSGALTPDFYAVNTMEPPYPPSGKADASQRTVDLKRATTMVPQTETTIGDLLSAAGIGWAWYAGAWDFALSHPPFAAGASEASPNFVYHHQPFNYFAAFDPATPAGAANRAAHLLDAGVVTDPAVLPKSRFLSDIRHGTLPPVAFYKPQGSMDEHAGYAAILDGDRHIAALLSALRASPQWPHMLVVVTYDEFGGWWDHVPPPKGDRFGPGTRIPALIVSPFARKGTVDHTPYDTVSILRFITARWHLPVLPGIAARDAAVSAHGGPKLGDLTGALDLP</sequence>
<evidence type="ECO:0000256" key="2">
    <source>
        <dbReference type="SAM" id="SignalP"/>
    </source>
</evidence>
<keyword evidence="2" id="KW-0732">Signal</keyword>
<dbReference type="PANTHER" id="PTHR31956">
    <property type="entry name" value="NON-SPECIFIC PHOSPHOLIPASE C4-RELATED"/>
    <property type="match status" value="1"/>
</dbReference>
<dbReference type="NCBIfam" id="TIGR03397">
    <property type="entry name" value="acid_phos_Burk"/>
    <property type="match status" value="1"/>
</dbReference>
<dbReference type="InterPro" id="IPR017768">
    <property type="entry name" value="AcpA"/>
</dbReference>
<organism evidence="3 4">
    <name type="scientific">Rhodopila globiformis</name>
    <name type="common">Rhodopseudomonas globiformis</name>
    <dbReference type="NCBI Taxonomy" id="1071"/>
    <lineage>
        <taxon>Bacteria</taxon>
        <taxon>Pseudomonadati</taxon>
        <taxon>Pseudomonadota</taxon>
        <taxon>Alphaproteobacteria</taxon>
        <taxon>Acetobacterales</taxon>
        <taxon>Acetobacteraceae</taxon>
        <taxon>Rhodopila</taxon>
    </lineage>
</organism>
<proteinExistence type="predicted"/>
<dbReference type="AlphaFoldDB" id="A0A2S6N9Q0"/>
<feature type="signal peptide" evidence="2">
    <location>
        <begin position="1"/>
        <end position="24"/>
    </location>
</feature>
<comment type="caution">
    <text evidence="3">The sequence shown here is derived from an EMBL/GenBank/DDBJ whole genome shotgun (WGS) entry which is preliminary data.</text>
</comment>
<dbReference type="InterPro" id="IPR017850">
    <property type="entry name" value="Alkaline_phosphatase_core_sf"/>
</dbReference>
<evidence type="ECO:0000256" key="1">
    <source>
        <dbReference type="ARBA" id="ARBA00022801"/>
    </source>
</evidence>
<keyword evidence="1" id="KW-0378">Hydrolase</keyword>